<dbReference type="Proteomes" id="UP000265703">
    <property type="component" value="Unassembled WGS sequence"/>
</dbReference>
<keyword evidence="4" id="KW-1185">Reference proteome</keyword>
<dbReference type="OrthoDB" id="2441922at2759"/>
<evidence type="ECO:0000313" key="3">
    <source>
        <dbReference type="EMBL" id="RIA87784.1"/>
    </source>
</evidence>
<evidence type="ECO:0000313" key="4">
    <source>
        <dbReference type="Proteomes" id="UP000265703"/>
    </source>
</evidence>
<organism evidence="3 4">
    <name type="scientific">Glomus cerebriforme</name>
    <dbReference type="NCBI Taxonomy" id="658196"/>
    <lineage>
        <taxon>Eukaryota</taxon>
        <taxon>Fungi</taxon>
        <taxon>Fungi incertae sedis</taxon>
        <taxon>Mucoromycota</taxon>
        <taxon>Glomeromycotina</taxon>
        <taxon>Glomeromycetes</taxon>
        <taxon>Glomerales</taxon>
        <taxon>Glomeraceae</taxon>
        <taxon>Glomus</taxon>
    </lineage>
</organism>
<feature type="compositionally biased region" description="Polar residues" evidence="1">
    <location>
        <begin position="84"/>
        <end position="101"/>
    </location>
</feature>
<keyword evidence="2" id="KW-1133">Transmembrane helix</keyword>
<protein>
    <submittedName>
        <fullName evidence="3">Uncharacterized protein</fullName>
    </submittedName>
</protein>
<evidence type="ECO:0000256" key="2">
    <source>
        <dbReference type="SAM" id="Phobius"/>
    </source>
</evidence>
<sequence length="208" mass="23646">KVRELEGESSDPKEIDSLRLELERVKEDLNSKNHEIECWISDDLRPLVYERGLEDKVMKLDKEYAKEDILEALQELLPRDGMVSRSQTDTLPNQSIHSQPAHSEKSILREGVAKQLGGAEVVPLSQKMPLAPVTVPVITSSLMGSLFRDPMSYAILALFLIIIWIVGKKIWNSWSTNPREKNINKEQIPAEGTQDKGSHRPDIYYLKS</sequence>
<comment type="caution">
    <text evidence="3">The sequence shown here is derived from an EMBL/GenBank/DDBJ whole genome shotgun (WGS) entry which is preliminary data.</text>
</comment>
<reference evidence="3 4" key="1">
    <citation type="submission" date="2018-06" db="EMBL/GenBank/DDBJ databases">
        <title>Comparative genomics reveals the genomic features of Rhizophagus irregularis, R. cerebriforme, R. diaphanum and Gigaspora rosea, and their symbiotic lifestyle signature.</title>
        <authorList>
            <person name="Morin E."/>
            <person name="San Clemente H."/>
            <person name="Chen E.C.H."/>
            <person name="De La Providencia I."/>
            <person name="Hainaut M."/>
            <person name="Kuo A."/>
            <person name="Kohler A."/>
            <person name="Murat C."/>
            <person name="Tang N."/>
            <person name="Roy S."/>
            <person name="Loubradou J."/>
            <person name="Henrissat B."/>
            <person name="Grigoriev I.V."/>
            <person name="Corradi N."/>
            <person name="Roux C."/>
            <person name="Martin F.M."/>
        </authorList>
    </citation>
    <scope>NUCLEOTIDE SEQUENCE [LARGE SCALE GENOMIC DNA]</scope>
    <source>
        <strain evidence="3 4">DAOM 227022</strain>
    </source>
</reference>
<proteinExistence type="predicted"/>
<keyword evidence="2" id="KW-0472">Membrane</keyword>
<gene>
    <name evidence="3" type="ORF">C1645_739850</name>
</gene>
<feature type="non-terminal residue" evidence="3">
    <location>
        <position position="1"/>
    </location>
</feature>
<keyword evidence="2" id="KW-0812">Transmembrane</keyword>
<feature type="region of interest" description="Disordered" evidence="1">
    <location>
        <begin position="182"/>
        <end position="208"/>
    </location>
</feature>
<feature type="region of interest" description="Disordered" evidence="1">
    <location>
        <begin position="84"/>
        <end position="104"/>
    </location>
</feature>
<evidence type="ECO:0000256" key="1">
    <source>
        <dbReference type="SAM" id="MobiDB-lite"/>
    </source>
</evidence>
<dbReference type="AlphaFoldDB" id="A0A397SYF1"/>
<dbReference type="EMBL" id="QKYT01000292">
    <property type="protein sequence ID" value="RIA87784.1"/>
    <property type="molecule type" value="Genomic_DNA"/>
</dbReference>
<feature type="compositionally biased region" description="Basic and acidic residues" evidence="1">
    <location>
        <begin position="193"/>
        <end position="202"/>
    </location>
</feature>
<accession>A0A397SYF1</accession>
<name>A0A397SYF1_9GLOM</name>
<feature type="transmembrane region" description="Helical" evidence="2">
    <location>
        <begin position="153"/>
        <end position="171"/>
    </location>
</feature>